<reference evidence="2 3" key="1">
    <citation type="submission" date="2024-01" db="EMBL/GenBank/DDBJ databases">
        <title>The genomes of 5 underutilized Papilionoideae crops provide insights into root nodulation and disease resistanc.</title>
        <authorList>
            <person name="Jiang F."/>
        </authorList>
    </citation>
    <scope>NUCLEOTIDE SEQUENCE [LARGE SCALE GENOMIC DNA]</scope>
    <source>
        <strain evidence="2">LVBAO_FW01</strain>
        <tissue evidence="2">Leaves</tissue>
    </source>
</reference>
<proteinExistence type="predicted"/>
<comment type="caution">
    <text evidence="2">The sequence shown here is derived from an EMBL/GenBank/DDBJ whole genome shotgun (WGS) entry which is preliminary data.</text>
</comment>
<accession>A0AAN9RDE2</accession>
<evidence type="ECO:0000256" key="1">
    <source>
        <dbReference type="SAM" id="Phobius"/>
    </source>
</evidence>
<organism evidence="2 3">
    <name type="scientific">Canavalia gladiata</name>
    <name type="common">Sword bean</name>
    <name type="synonym">Dolichos gladiatus</name>
    <dbReference type="NCBI Taxonomy" id="3824"/>
    <lineage>
        <taxon>Eukaryota</taxon>
        <taxon>Viridiplantae</taxon>
        <taxon>Streptophyta</taxon>
        <taxon>Embryophyta</taxon>
        <taxon>Tracheophyta</taxon>
        <taxon>Spermatophyta</taxon>
        <taxon>Magnoliopsida</taxon>
        <taxon>eudicotyledons</taxon>
        <taxon>Gunneridae</taxon>
        <taxon>Pentapetalae</taxon>
        <taxon>rosids</taxon>
        <taxon>fabids</taxon>
        <taxon>Fabales</taxon>
        <taxon>Fabaceae</taxon>
        <taxon>Papilionoideae</taxon>
        <taxon>50 kb inversion clade</taxon>
        <taxon>NPAAA clade</taxon>
        <taxon>indigoferoid/millettioid clade</taxon>
        <taxon>Phaseoleae</taxon>
        <taxon>Canavalia</taxon>
    </lineage>
</organism>
<protein>
    <submittedName>
        <fullName evidence="2">Uncharacterized protein</fullName>
    </submittedName>
</protein>
<feature type="transmembrane region" description="Helical" evidence="1">
    <location>
        <begin position="25"/>
        <end position="45"/>
    </location>
</feature>
<dbReference type="EMBL" id="JAYMYQ010000001">
    <property type="protein sequence ID" value="KAK7362523.1"/>
    <property type="molecule type" value="Genomic_DNA"/>
</dbReference>
<dbReference type="AlphaFoldDB" id="A0AAN9RDE2"/>
<dbReference type="Proteomes" id="UP001367508">
    <property type="component" value="Unassembled WGS sequence"/>
</dbReference>
<keyword evidence="3" id="KW-1185">Reference proteome</keyword>
<evidence type="ECO:0000313" key="3">
    <source>
        <dbReference type="Proteomes" id="UP001367508"/>
    </source>
</evidence>
<name>A0AAN9RDE2_CANGL</name>
<keyword evidence="1" id="KW-0812">Transmembrane</keyword>
<evidence type="ECO:0000313" key="2">
    <source>
        <dbReference type="EMBL" id="KAK7362523.1"/>
    </source>
</evidence>
<feature type="transmembrane region" description="Helical" evidence="1">
    <location>
        <begin position="57"/>
        <end position="84"/>
    </location>
</feature>
<gene>
    <name evidence="2" type="ORF">VNO77_04639</name>
</gene>
<keyword evidence="1" id="KW-0472">Membrane</keyword>
<sequence>MRSLAYADARREEHHFSDLTLFDSFNSSLSLSLSLFLSAATVSSLPHALNLAPRREMLMLFVVLLDSQCLIPYVIHVAIAVFGYSATELIAAKNGIRF</sequence>
<keyword evidence="1" id="KW-1133">Transmembrane helix</keyword>